<dbReference type="GO" id="GO:0005694">
    <property type="term" value="C:chromosome"/>
    <property type="evidence" value="ECO:0007669"/>
    <property type="project" value="UniProtKB-SubCell"/>
</dbReference>
<comment type="subcellular location">
    <subcellularLocation>
        <location evidence="1">Chromosome</location>
    </subcellularLocation>
</comment>
<evidence type="ECO:0000256" key="5">
    <source>
        <dbReference type="ARBA" id="ARBA00022691"/>
    </source>
</evidence>
<feature type="region of interest" description="Disordered" evidence="6">
    <location>
        <begin position="299"/>
        <end position="531"/>
    </location>
</feature>
<evidence type="ECO:0000259" key="9">
    <source>
        <dbReference type="PROSITE" id="PS50868"/>
    </source>
</evidence>
<feature type="region of interest" description="Disordered" evidence="6">
    <location>
        <begin position="193"/>
        <end position="283"/>
    </location>
</feature>
<dbReference type="InterPro" id="IPR046341">
    <property type="entry name" value="SET_dom_sf"/>
</dbReference>
<dbReference type="Proteomes" id="UP000054558">
    <property type="component" value="Unassembled WGS sequence"/>
</dbReference>
<feature type="compositionally biased region" description="Basic and acidic residues" evidence="6">
    <location>
        <begin position="718"/>
        <end position="738"/>
    </location>
</feature>
<dbReference type="GO" id="GO:0032259">
    <property type="term" value="P:methylation"/>
    <property type="evidence" value="ECO:0007669"/>
    <property type="project" value="UniProtKB-KW"/>
</dbReference>
<dbReference type="EMBL" id="DF237089">
    <property type="protein sequence ID" value="GAQ83226.1"/>
    <property type="molecule type" value="Genomic_DNA"/>
</dbReference>
<keyword evidence="4 10" id="KW-0808">Transferase</keyword>
<reference evidence="10 11" key="1">
    <citation type="journal article" date="2014" name="Nat. Commun.">
        <title>Klebsormidium flaccidum genome reveals primary factors for plant terrestrial adaptation.</title>
        <authorList>
            <person name="Hori K."/>
            <person name="Maruyama F."/>
            <person name="Fujisawa T."/>
            <person name="Togashi T."/>
            <person name="Yamamoto N."/>
            <person name="Seo M."/>
            <person name="Sato S."/>
            <person name="Yamada T."/>
            <person name="Mori H."/>
            <person name="Tajima N."/>
            <person name="Moriyama T."/>
            <person name="Ikeuchi M."/>
            <person name="Watanabe M."/>
            <person name="Wada H."/>
            <person name="Kobayashi K."/>
            <person name="Saito M."/>
            <person name="Masuda T."/>
            <person name="Sasaki-Sekimoto Y."/>
            <person name="Mashiguchi K."/>
            <person name="Awai K."/>
            <person name="Shimojima M."/>
            <person name="Masuda S."/>
            <person name="Iwai M."/>
            <person name="Nobusawa T."/>
            <person name="Narise T."/>
            <person name="Kondo S."/>
            <person name="Saito H."/>
            <person name="Sato R."/>
            <person name="Murakawa M."/>
            <person name="Ihara Y."/>
            <person name="Oshima-Yamada Y."/>
            <person name="Ohtaka K."/>
            <person name="Satoh M."/>
            <person name="Sonobe K."/>
            <person name="Ishii M."/>
            <person name="Ohtani R."/>
            <person name="Kanamori-Sato M."/>
            <person name="Honoki R."/>
            <person name="Miyazaki D."/>
            <person name="Mochizuki H."/>
            <person name="Umetsu J."/>
            <person name="Higashi K."/>
            <person name="Shibata D."/>
            <person name="Kamiya Y."/>
            <person name="Sato N."/>
            <person name="Nakamura Y."/>
            <person name="Tabata S."/>
            <person name="Ida S."/>
            <person name="Kurokawa K."/>
            <person name="Ohta H."/>
        </authorList>
    </citation>
    <scope>NUCLEOTIDE SEQUENCE [LARGE SCALE GENOMIC DNA]</scope>
    <source>
        <strain evidence="10 11">NIES-2285</strain>
    </source>
</reference>
<dbReference type="GO" id="GO:0008270">
    <property type="term" value="F:zinc ion binding"/>
    <property type="evidence" value="ECO:0007669"/>
    <property type="project" value="InterPro"/>
</dbReference>
<feature type="compositionally biased region" description="Gly residues" evidence="6">
    <location>
        <begin position="504"/>
        <end position="518"/>
    </location>
</feature>
<dbReference type="GO" id="GO:0005634">
    <property type="term" value="C:nucleus"/>
    <property type="evidence" value="ECO:0007669"/>
    <property type="project" value="InterPro"/>
</dbReference>
<gene>
    <name evidence="10" type="ORF">KFL_001400100</name>
</gene>
<dbReference type="PROSITE" id="PS50867">
    <property type="entry name" value="PRE_SET"/>
    <property type="match status" value="1"/>
</dbReference>
<feature type="region of interest" description="Disordered" evidence="6">
    <location>
        <begin position="595"/>
        <end position="636"/>
    </location>
</feature>
<dbReference type="PROSITE" id="PS50280">
    <property type="entry name" value="SET"/>
    <property type="match status" value="1"/>
</dbReference>
<sequence>MPAFFAGQPAGGVPSAPAGVLSGRPPGRADSTVQGLRIDRSDSHHMTRATAPKFEERPECREAVGALREPGVSQAAILDCLDTLYSQYGREEAWTTIKAQNYKKVRELLEGKQSKKAKLMDTDGAKSGPSEAQLAEAEVLCDLMAVPLEYLRRVLAEIYQNYGGLPGVWDLIKGSDQDPDGLWAEVIKYIDQDPTRPSPPAQVSFELPFDWPPQPSGGSVPSRGTTSPRRPTHSETGNHPERSSSHSSAEPLKRAARPLSPRGHTNGLHRKGGLPEPVPSATPDQQAVIDDVTRQAARIVSPHGLRSPHLSDIVSPSLRGEPALPSHPPDPQSSNGPLLDSTPNSVGATSGRWEKHRRGAQLLESTSSLPQHASLVKKSQEATEESQRKRRRALEHQAELPAKAGALRPGQQSVDGAASADVPERREGSGAEKAFDKAGAGPQAVSAGGSKRMEVERDVCGNSAGLRSPTRGPEGSRGGALEQALKKLHEVGSSQPGGLERPGYNGGQQAGVERGGATLGEPFLGGRNEADDSVALRREGLSLENRKADGLESAAHRGGELSRKVANGEVMLQRKSEEQPLGVRAGSVESNALLSRENHALAPAQEARGADAGEGSGFGMEEEGGRRKLKRIRKVGETTPAVRTTVMVEREIKPAEKRFVEKQSGREAGDKGYGGDEKGAVGVGIEEPAKANKEIWGPGMESKPRTSKHKSLNAIVKASDKKKRDEKKGPHKAGRVEERRAAPLADVRCIAIKDEGVERGTGVHATGDNGLKKWQGGVGATALVEGEGTGAGAERVVSEDVSRGLERHKIRCVNGVNDEGLPKGFRYMRESRVYEDAQPHAPSCLALLPDNAQCDCEGNCLDAEVPCGCTVDTRGCYAYNKNGCLDGAFLQKQMDMMFCPGVCLTQKAKMKPEERLTQTVPPCEGHRMFIKECSIKCLCHTSCGNRVVQRGIAVKLEVFWAVGKGWAVRCLQDLPAGTFVCEYVGEILTTDELDTRNRALGNEKKHFPTELNACPVTEDCIDNKTGLCLDATKLGNVARFFNHRCEDATLIDVPVEIEGPKHNYYHLAFFTNCFVEAGTELTWDYGIDFEDENHPIKAFECHCGSALCGGKLTAMQPGL</sequence>
<feature type="compositionally biased region" description="Polar residues" evidence="6">
    <location>
        <begin position="216"/>
        <end position="231"/>
    </location>
</feature>
<dbReference type="InterPro" id="IPR003616">
    <property type="entry name" value="Post-SET_dom"/>
</dbReference>
<feature type="compositionally biased region" description="Basic and acidic residues" evidence="6">
    <location>
        <begin position="659"/>
        <end position="679"/>
    </location>
</feature>
<feature type="region of interest" description="Disordered" evidence="6">
    <location>
        <begin position="659"/>
        <end position="681"/>
    </location>
</feature>
<feature type="region of interest" description="Disordered" evidence="6">
    <location>
        <begin position="1"/>
        <end position="56"/>
    </location>
</feature>
<dbReference type="GO" id="GO:0042054">
    <property type="term" value="F:histone methyltransferase activity"/>
    <property type="evidence" value="ECO:0007669"/>
    <property type="project" value="InterPro"/>
</dbReference>
<feature type="domain" description="SET" evidence="7">
    <location>
        <begin position="954"/>
        <end position="1086"/>
    </location>
</feature>
<evidence type="ECO:0000313" key="10">
    <source>
        <dbReference type="EMBL" id="GAQ83226.1"/>
    </source>
</evidence>
<dbReference type="SMART" id="SM00468">
    <property type="entry name" value="PreSET"/>
    <property type="match status" value="1"/>
</dbReference>
<accession>A0A1Y1I3B6</accession>
<protein>
    <submittedName>
        <fullName evidence="10">Putative histone H3 (Lys9) methyltransferase SUV39H1/Clr4</fullName>
    </submittedName>
</protein>
<feature type="region of interest" description="Disordered" evidence="6">
    <location>
        <begin position="695"/>
        <end position="738"/>
    </location>
</feature>
<evidence type="ECO:0000256" key="6">
    <source>
        <dbReference type="SAM" id="MobiDB-lite"/>
    </source>
</evidence>
<dbReference type="Pfam" id="PF05033">
    <property type="entry name" value="Pre-SET"/>
    <property type="match status" value="1"/>
</dbReference>
<dbReference type="PANTHER" id="PTHR46450:SF24">
    <property type="entry name" value="HISTONE-LYSINE N-METHYLTRANSFERASE SUVR4"/>
    <property type="match status" value="1"/>
</dbReference>
<evidence type="ECO:0000256" key="2">
    <source>
        <dbReference type="ARBA" id="ARBA00022454"/>
    </source>
</evidence>
<dbReference type="PANTHER" id="PTHR46450">
    <property type="entry name" value="INACTIVE HISTONE-LYSINE N-METHYLTRANSFERASE SUVR1-RELATED"/>
    <property type="match status" value="1"/>
</dbReference>
<evidence type="ECO:0000313" key="11">
    <source>
        <dbReference type="Proteomes" id="UP000054558"/>
    </source>
</evidence>
<dbReference type="CDD" id="cd10538">
    <property type="entry name" value="SET_SETDB-like"/>
    <property type="match status" value="1"/>
</dbReference>
<feature type="domain" description="Post-SET" evidence="9">
    <location>
        <begin position="1097"/>
        <end position="1113"/>
    </location>
</feature>
<keyword evidence="2" id="KW-0158">Chromosome</keyword>
<dbReference type="STRING" id="105231.A0A1Y1I3B6"/>
<feature type="domain" description="Pre-SET" evidence="8">
    <location>
        <begin position="852"/>
        <end position="951"/>
    </location>
</feature>
<dbReference type="SMART" id="SM00317">
    <property type="entry name" value="SET"/>
    <property type="match status" value="1"/>
</dbReference>
<dbReference type="SUPFAM" id="SSF82199">
    <property type="entry name" value="SET domain"/>
    <property type="match status" value="1"/>
</dbReference>
<evidence type="ECO:0000256" key="1">
    <source>
        <dbReference type="ARBA" id="ARBA00004286"/>
    </source>
</evidence>
<keyword evidence="3 10" id="KW-0489">Methyltransferase</keyword>
<feature type="compositionally biased region" description="Basic and acidic residues" evidence="6">
    <location>
        <begin position="232"/>
        <end position="244"/>
    </location>
</feature>
<dbReference type="Pfam" id="PF00856">
    <property type="entry name" value="SET"/>
    <property type="match status" value="1"/>
</dbReference>
<feature type="compositionally biased region" description="Basic and acidic residues" evidence="6">
    <location>
        <begin position="378"/>
        <end position="387"/>
    </location>
</feature>
<evidence type="ECO:0000259" key="8">
    <source>
        <dbReference type="PROSITE" id="PS50867"/>
    </source>
</evidence>
<keyword evidence="5" id="KW-0949">S-adenosyl-L-methionine</keyword>
<dbReference type="OrthoDB" id="308383at2759"/>
<evidence type="ECO:0000259" key="7">
    <source>
        <dbReference type="PROSITE" id="PS50280"/>
    </source>
</evidence>
<feature type="compositionally biased region" description="Basic and acidic residues" evidence="6">
    <location>
        <begin position="422"/>
        <end position="436"/>
    </location>
</feature>
<evidence type="ECO:0000256" key="4">
    <source>
        <dbReference type="ARBA" id="ARBA00022679"/>
    </source>
</evidence>
<feature type="compositionally biased region" description="Polar residues" evidence="6">
    <location>
        <begin position="332"/>
        <end position="348"/>
    </location>
</feature>
<name>A0A1Y1I3B6_KLENI</name>
<dbReference type="Gene3D" id="2.170.270.10">
    <property type="entry name" value="SET domain"/>
    <property type="match status" value="1"/>
</dbReference>
<keyword evidence="11" id="KW-1185">Reference proteome</keyword>
<dbReference type="InterPro" id="IPR007728">
    <property type="entry name" value="Pre-SET_dom"/>
</dbReference>
<dbReference type="PROSITE" id="PS50868">
    <property type="entry name" value="POST_SET"/>
    <property type="match status" value="1"/>
</dbReference>
<proteinExistence type="predicted"/>
<dbReference type="OMA" id="HELDDND"/>
<organism evidence="10 11">
    <name type="scientific">Klebsormidium nitens</name>
    <name type="common">Green alga</name>
    <name type="synonym">Ulothrix nitens</name>
    <dbReference type="NCBI Taxonomy" id="105231"/>
    <lineage>
        <taxon>Eukaryota</taxon>
        <taxon>Viridiplantae</taxon>
        <taxon>Streptophyta</taxon>
        <taxon>Klebsormidiophyceae</taxon>
        <taxon>Klebsormidiales</taxon>
        <taxon>Klebsormidiaceae</taxon>
        <taxon>Klebsormidium</taxon>
    </lineage>
</organism>
<evidence type="ECO:0000256" key="3">
    <source>
        <dbReference type="ARBA" id="ARBA00022603"/>
    </source>
</evidence>
<dbReference type="InterPro" id="IPR001214">
    <property type="entry name" value="SET_dom"/>
</dbReference>
<dbReference type="AlphaFoldDB" id="A0A1Y1I3B6"/>